<dbReference type="FunFam" id="3.90.226.10:FF:000009">
    <property type="entry name" value="Carnitinyl-CoA dehydratase"/>
    <property type="match status" value="1"/>
</dbReference>
<dbReference type="Gene3D" id="3.90.226.10">
    <property type="entry name" value="2-enoyl-CoA Hydratase, Chain A, domain 1"/>
    <property type="match status" value="1"/>
</dbReference>
<proteinExistence type="inferred from homology"/>
<accession>V7I245</accession>
<evidence type="ECO:0000256" key="7">
    <source>
        <dbReference type="RuleBase" id="RU003707"/>
    </source>
</evidence>
<comment type="catalytic activity">
    <reaction evidence="5">
        <text>a short-chain (3S)-3-hydroxyacyl-CoA = a short-chain (2E)-enoyl-CoA + H2O</text>
        <dbReference type="Rhea" id="RHEA:52664"/>
        <dbReference type="ChEBI" id="CHEBI:15377"/>
        <dbReference type="ChEBI" id="CHEBI:87488"/>
        <dbReference type="ChEBI" id="CHEBI:136760"/>
        <dbReference type="EC" id="4.2.1.150"/>
    </reaction>
</comment>
<comment type="caution">
    <text evidence="8">The sequence shown here is derived from an EMBL/GenBank/DDBJ whole genome shotgun (WGS) entry which is preliminary data.</text>
</comment>
<gene>
    <name evidence="8" type="ORF">T472_0217415</name>
</gene>
<dbReference type="InterPro" id="IPR001753">
    <property type="entry name" value="Enoyl-CoA_hydra/iso"/>
</dbReference>
<comment type="similarity">
    <text evidence="2 7">Belongs to the enoyl-CoA hydratase/isomerase family.</text>
</comment>
<reference evidence="8 9" key="1">
    <citation type="journal article" date="2014" name="Genome Announc.">
        <title>Genome Sequence of Youngiibacter fragilis, the Type Strain of the Genus Youngiibacter.</title>
        <authorList>
            <person name="Wawrik C.B."/>
            <person name="Callaghan A.V."/>
            <person name="Stamps B.W."/>
            <person name="Wawrik B."/>
        </authorList>
    </citation>
    <scope>NUCLEOTIDE SEQUENCE [LARGE SCALE GENOMIC DNA]</scope>
    <source>
        <strain evidence="8 9">232.1</strain>
    </source>
</reference>
<dbReference type="GO" id="GO:0006635">
    <property type="term" value="P:fatty acid beta-oxidation"/>
    <property type="evidence" value="ECO:0007669"/>
    <property type="project" value="TreeGrafter"/>
</dbReference>
<dbReference type="PATRIC" id="fig|994573.3.peg.3300"/>
<dbReference type="Gene3D" id="1.10.12.10">
    <property type="entry name" value="Lyase 2-enoyl-coa Hydratase, Chain A, domain 2"/>
    <property type="match status" value="1"/>
</dbReference>
<sequence>MKVNSFRGRYLEVKAMLIEKRESIGIITFDRPEALNALNTGVLKELEEAIDRFENDLDIRAVIFTGNGKAFISGADLDEMKDLRDKEARAFIDRGTSLFRRIETLGLPTIAAVNGFCFGGGLEFALCADIRLASEKASFSFPEATLGIIPGFSGTQRLPRTVGKSNAKEMLFTGKRVKAQEALEMGLVNHVYPLDELMGKAMELAEVMVGNSPNAIAKIKMLVEKGVDMDLEEGITLESDHSAPNFESRDQLEGIQAFFEKRKPNYRR</sequence>
<comment type="pathway">
    <text evidence="1">Lipid metabolism; butanoate metabolism.</text>
</comment>
<evidence type="ECO:0000256" key="4">
    <source>
        <dbReference type="ARBA" id="ARBA00023239"/>
    </source>
</evidence>
<evidence type="ECO:0000313" key="9">
    <source>
        <dbReference type="Proteomes" id="UP000017747"/>
    </source>
</evidence>
<dbReference type="CDD" id="cd06558">
    <property type="entry name" value="crotonase-like"/>
    <property type="match status" value="1"/>
</dbReference>
<evidence type="ECO:0000256" key="2">
    <source>
        <dbReference type="ARBA" id="ARBA00005254"/>
    </source>
</evidence>
<dbReference type="PROSITE" id="PS00166">
    <property type="entry name" value="ENOYL_COA_HYDRATASE"/>
    <property type="match status" value="1"/>
</dbReference>
<dbReference type="Proteomes" id="UP000017747">
    <property type="component" value="Unassembled WGS sequence"/>
</dbReference>
<dbReference type="EC" id="4.2.1.150" evidence="6"/>
<evidence type="ECO:0000313" key="8">
    <source>
        <dbReference type="EMBL" id="ETA79356.1"/>
    </source>
</evidence>
<dbReference type="InterPro" id="IPR029045">
    <property type="entry name" value="ClpP/crotonase-like_dom_sf"/>
</dbReference>
<dbReference type="FunFam" id="1.10.12.10:FF:000001">
    <property type="entry name" value="Probable enoyl-CoA hydratase, mitochondrial"/>
    <property type="match status" value="1"/>
</dbReference>
<dbReference type="STRING" id="994573.T472_0217415"/>
<keyword evidence="9" id="KW-1185">Reference proteome</keyword>
<dbReference type="GO" id="GO:0018812">
    <property type="term" value="F:3-hydroxyacyl-CoA dehydratase activity"/>
    <property type="evidence" value="ECO:0007669"/>
    <property type="project" value="UniProtKB-EC"/>
</dbReference>
<dbReference type="Pfam" id="PF00378">
    <property type="entry name" value="ECH_1"/>
    <property type="match status" value="1"/>
</dbReference>
<dbReference type="PANTHER" id="PTHR11941:SF54">
    <property type="entry name" value="ENOYL-COA HYDRATASE, MITOCHONDRIAL"/>
    <property type="match status" value="1"/>
</dbReference>
<comment type="subunit">
    <text evidence="3">Homotetramer.</text>
</comment>
<protein>
    <recommendedName>
        <fullName evidence="6">short-chain-enoyl-CoA hydratase</fullName>
        <ecNumber evidence="6">4.2.1.150</ecNumber>
    </recommendedName>
</protein>
<dbReference type="InterPro" id="IPR014748">
    <property type="entry name" value="Enoyl-CoA_hydra_C"/>
</dbReference>
<dbReference type="AlphaFoldDB" id="V7I245"/>
<dbReference type="PANTHER" id="PTHR11941">
    <property type="entry name" value="ENOYL-COA HYDRATASE-RELATED"/>
    <property type="match status" value="1"/>
</dbReference>
<organism evidence="8 9">
    <name type="scientific">Youngiibacter fragilis 232.1</name>
    <dbReference type="NCBI Taxonomy" id="994573"/>
    <lineage>
        <taxon>Bacteria</taxon>
        <taxon>Bacillati</taxon>
        <taxon>Bacillota</taxon>
        <taxon>Clostridia</taxon>
        <taxon>Eubacteriales</taxon>
        <taxon>Clostridiaceae</taxon>
        <taxon>Youngiibacter</taxon>
    </lineage>
</organism>
<keyword evidence="4" id="KW-0456">Lyase</keyword>
<evidence type="ECO:0000256" key="6">
    <source>
        <dbReference type="ARBA" id="ARBA00067035"/>
    </source>
</evidence>
<evidence type="ECO:0000256" key="3">
    <source>
        <dbReference type="ARBA" id="ARBA00011881"/>
    </source>
</evidence>
<dbReference type="EMBL" id="AXUN02000217">
    <property type="protein sequence ID" value="ETA79356.1"/>
    <property type="molecule type" value="Genomic_DNA"/>
</dbReference>
<name>V7I245_9CLOT</name>
<dbReference type="InterPro" id="IPR018376">
    <property type="entry name" value="Enoyl-CoA_hyd/isom_CS"/>
</dbReference>
<evidence type="ECO:0000256" key="5">
    <source>
        <dbReference type="ARBA" id="ARBA00050624"/>
    </source>
</evidence>
<evidence type="ECO:0000256" key="1">
    <source>
        <dbReference type="ARBA" id="ARBA00005086"/>
    </source>
</evidence>
<dbReference type="SUPFAM" id="SSF52096">
    <property type="entry name" value="ClpP/crotonase"/>
    <property type="match status" value="1"/>
</dbReference>
<dbReference type="eggNOG" id="COG1024">
    <property type="taxonomic scope" value="Bacteria"/>
</dbReference>